<dbReference type="AlphaFoldDB" id="A0A285HXJ1"/>
<evidence type="ECO:0000313" key="7">
    <source>
        <dbReference type="EMBL" id="SNY40357.1"/>
    </source>
</evidence>
<feature type="domain" description="HTH lysR-type" evidence="5">
    <location>
        <begin position="9"/>
        <end position="66"/>
    </location>
</feature>
<dbReference type="InterPro" id="IPR058163">
    <property type="entry name" value="LysR-type_TF_proteobact-type"/>
</dbReference>
<dbReference type="EMBL" id="OBEA01000001">
    <property type="protein sequence ID" value="SNY40357.1"/>
    <property type="molecule type" value="Genomic_DNA"/>
</dbReference>
<dbReference type="PANTHER" id="PTHR30537">
    <property type="entry name" value="HTH-TYPE TRANSCRIPTIONAL REGULATOR"/>
    <property type="match status" value="1"/>
</dbReference>
<dbReference type="InterPro" id="IPR005119">
    <property type="entry name" value="LysR_subst-bd"/>
</dbReference>
<dbReference type="InterPro" id="IPR036388">
    <property type="entry name" value="WH-like_DNA-bd_sf"/>
</dbReference>
<sequence length="296" mass="32278">MIAPRRFLPSIPSLLALEAVDRLGSAVAAAEDLSLTHSAVSRQLKVLEDQLGVTLLVREGKGLALTPAGARYAASVRDVLEDLAQASLRLRARGSRGSLNLALPPSFGLYWMGPKLHAFMAEHPQILVNQSTRLARFDFGREKFDAAVHFGPEDWPGTEALPLARDRVIPVCAPSLAEGLPPGDPAALRALPLLHLESRAGAWESWFDAHGVTPGELRGLLFDQFFAMAEAAAAGFGLALLPEFLARPEIDRGRLVAAWPDYLDQGGIYSLVWPKNQAPEPALQRFIDWMRERAEL</sequence>
<dbReference type="PROSITE" id="PS50931">
    <property type="entry name" value="HTH_LYSR"/>
    <property type="match status" value="1"/>
</dbReference>
<reference evidence="7 8" key="1">
    <citation type="submission" date="2017-09" db="EMBL/GenBank/DDBJ databases">
        <authorList>
            <person name="Ehlers B."/>
            <person name="Leendertz F.H."/>
        </authorList>
    </citation>
    <scope>NUCLEOTIDE SEQUENCE [LARGE SCALE GENOMIC DNA]</scope>
    <source>
        <strain evidence="7 8">CGMCC 1.12662</strain>
    </source>
</reference>
<dbReference type="GO" id="GO:0006351">
    <property type="term" value="P:DNA-templated transcription"/>
    <property type="evidence" value="ECO:0007669"/>
    <property type="project" value="TreeGrafter"/>
</dbReference>
<dbReference type="GO" id="GO:0043565">
    <property type="term" value="F:sequence-specific DNA binding"/>
    <property type="evidence" value="ECO:0007669"/>
    <property type="project" value="TreeGrafter"/>
</dbReference>
<accession>A0A285HXJ1</accession>
<evidence type="ECO:0000256" key="2">
    <source>
        <dbReference type="ARBA" id="ARBA00023015"/>
    </source>
</evidence>
<evidence type="ECO:0000256" key="1">
    <source>
        <dbReference type="ARBA" id="ARBA00009437"/>
    </source>
</evidence>
<dbReference type="Gene3D" id="3.40.190.10">
    <property type="entry name" value="Periplasmic binding protein-like II"/>
    <property type="match status" value="2"/>
</dbReference>
<dbReference type="RefSeq" id="WP_097144478.1">
    <property type="nucleotide sequence ID" value="NZ_OBEA01000001.1"/>
</dbReference>
<evidence type="ECO:0000313" key="8">
    <source>
        <dbReference type="Proteomes" id="UP000231655"/>
    </source>
</evidence>
<keyword evidence="2" id="KW-0805">Transcription regulation</keyword>
<evidence type="ECO:0000256" key="3">
    <source>
        <dbReference type="ARBA" id="ARBA00023125"/>
    </source>
</evidence>
<evidence type="ECO:0000259" key="5">
    <source>
        <dbReference type="PROSITE" id="PS50931"/>
    </source>
</evidence>
<keyword evidence="4" id="KW-0804">Transcription</keyword>
<keyword evidence="9" id="KW-1185">Reference proteome</keyword>
<organism evidence="7 8">
    <name type="scientific">Pseudooceanicola antarcticus</name>
    <dbReference type="NCBI Taxonomy" id="1247613"/>
    <lineage>
        <taxon>Bacteria</taxon>
        <taxon>Pseudomonadati</taxon>
        <taxon>Pseudomonadota</taxon>
        <taxon>Alphaproteobacteria</taxon>
        <taxon>Rhodobacterales</taxon>
        <taxon>Paracoccaceae</taxon>
        <taxon>Pseudooceanicola</taxon>
    </lineage>
</organism>
<reference evidence="6 9" key="2">
    <citation type="journal article" date="2018" name="Int. J. Syst. Evol. Microbiol.">
        <title>Pseudooceanicola lipolyticus sp. nov., a marine alphaproteobacterium, reclassification of Oceanicola flagellatus as Pseudooceanicola flagellatus comb. nov. and emended description of the genus Pseudooceanicola.</title>
        <authorList>
            <person name="Huang M.-M."/>
            <person name="Guo L.-L."/>
            <person name="Wu Y.-H."/>
            <person name="Lai Q.-L."/>
            <person name="Shao Z.-Z."/>
            <person name="Wang C.-S."/>
            <person name="Wu M."/>
            <person name="Xu X.-W."/>
        </authorList>
    </citation>
    <scope>NUCLEOTIDE SEQUENCE [LARGE SCALE GENOMIC DNA]</scope>
    <source>
        <strain evidence="6 9">Ar-45</strain>
    </source>
</reference>
<proteinExistence type="inferred from homology"/>
<dbReference type="SUPFAM" id="SSF53850">
    <property type="entry name" value="Periplasmic binding protein-like II"/>
    <property type="match status" value="1"/>
</dbReference>
<comment type="similarity">
    <text evidence="1">Belongs to the LysR transcriptional regulatory family.</text>
</comment>
<dbReference type="SUPFAM" id="SSF46785">
    <property type="entry name" value="Winged helix' DNA-binding domain"/>
    <property type="match status" value="1"/>
</dbReference>
<name>A0A285HXJ1_9RHOB</name>
<dbReference type="Gene3D" id="1.10.10.10">
    <property type="entry name" value="Winged helix-like DNA-binding domain superfamily/Winged helix DNA-binding domain"/>
    <property type="match status" value="1"/>
</dbReference>
<dbReference type="InterPro" id="IPR036390">
    <property type="entry name" value="WH_DNA-bd_sf"/>
</dbReference>
<dbReference type="PANTHER" id="PTHR30537:SF26">
    <property type="entry name" value="GLYCINE CLEAVAGE SYSTEM TRANSCRIPTIONAL ACTIVATOR"/>
    <property type="match status" value="1"/>
</dbReference>
<dbReference type="EMBL" id="PGTD01000013">
    <property type="protein sequence ID" value="PJE30411.1"/>
    <property type="molecule type" value="Genomic_DNA"/>
</dbReference>
<evidence type="ECO:0000313" key="9">
    <source>
        <dbReference type="Proteomes" id="UP000231702"/>
    </source>
</evidence>
<keyword evidence="3" id="KW-0238">DNA-binding</keyword>
<dbReference type="Pfam" id="PF00126">
    <property type="entry name" value="HTH_1"/>
    <property type="match status" value="1"/>
</dbReference>
<dbReference type="Proteomes" id="UP000231702">
    <property type="component" value="Unassembled WGS sequence"/>
</dbReference>
<dbReference type="InterPro" id="IPR000847">
    <property type="entry name" value="LysR_HTH_N"/>
</dbReference>
<dbReference type="OrthoDB" id="9813056at2"/>
<dbReference type="Pfam" id="PF03466">
    <property type="entry name" value="LysR_substrate"/>
    <property type="match status" value="1"/>
</dbReference>
<dbReference type="Proteomes" id="UP000231655">
    <property type="component" value="Unassembled WGS sequence"/>
</dbReference>
<gene>
    <name evidence="6" type="ORF">CVM39_06815</name>
    <name evidence="7" type="ORF">SAMN06297129_0719</name>
</gene>
<protein>
    <submittedName>
        <fullName evidence="6">LysR family transcriptional regulator</fullName>
    </submittedName>
    <submittedName>
        <fullName evidence="7">Transcriptional regulator, LysR family</fullName>
    </submittedName>
</protein>
<evidence type="ECO:0000313" key="6">
    <source>
        <dbReference type="EMBL" id="PJE30411.1"/>
    </source>
</evidence>
<evidence type="ECO:0000256" key="4">
    <source>
        <dbReference type="ARBA" id="ARBA00023163"/>
    </source>
</evidence>
<dbReference type="GO" id="GO:0003700">
    <property type="term" value="F:DNA-binding transcription factor activity"/>
    <property type="evidence" value="ECO:0007669"/>
    <property type="project" value="InterPro"/>
</dbReference>